<accession>A0A9P7Z1K3</accession>
<protein>
    <submittedName>
        <fullName evidence="2">Uncharacterized protein</fullName>
    </submittedName>
</protein>
<feature type="region of interest" description="Disordered" evidence="1">
    <location>
        <begin position="121"/>
        <end position="149"/>
    </location>
</feature>
<organism evidence="2 3">
    <name type="scientific">Calycina marina</name>
    <dbReference type="NCBI Taxonomy" id="1763456"/>
    <lineage>
        <taxon>Eukaryota</taxon>
        <taxon>Fungi</taxon>
        <taxon>Dikarya</taxon>
        <taxon>Ascomycota</taxon>
        <taxon>Pezizomycotina</taxon>
        <taxon>Leotiomycetes</taxon>
        <taxon>Helotiales</taxon>
        <taxon>Pezizellaceae</taxon>
        <taxon>Calycina</taxon>
    </lineage>
</organism>
<feature type="compositionally biased region" description="Low complexity" evidence="1">
    <location>
        <begin position="140"/>
        <end position="149"/>
    </location>
</feature>
<keyword evidence="3" id="KW-1185">Reference proteome</keyword>
<dbReference type="OrthoDB" id="4776522at2759"/>
<comment type="caution">
    <text evidence="2">The sequence shown here is derived from an EMBL/GenBank/DDBJ whole genome shotgun (WGS) entry which is preliminary data.</text>
</comment>
<evidence type="ECO:0000256" key="1">
    <source>
        <dbReference type="SAM" id="MobiDB-lite"/>
    </source>
</evidence>
<dbReference type="EMBL" id="MU253957">
    <property type="protein sequence ID" value="KAG9243700.1"/>
    <property type="molecule type" value="Genomic_DNA"/>
</dbReference>
<name>A0A9P7Z1K3_9HELO</name>
<evidence type="ECO:0000313" key="2">
    <source>
        <dbReference type="EMBL" id="KAG9243700.1"/>
    </source>
</evidence>
<dbReference type="Proteomes" id="UP000887226">
    <property type="component" value="Unassembled WGS sequence"/>
</dbReference>
<reference evidence="2" key="1">
    <citation type="journal article" date="2021" name="IMA Fungus">
        <title>Genomic characterization of three marine fungi, including Emericellopsis atlantica sp. nov. with signatures of a generalist lifestyle and marine biomass degradation.</title>
        <authorList>
            <person name="Hagestad O.C."/>
            <person name="Hou L."/>
            <person name="Andersen J.H."/>
            <person name="Hansen E.H."/>
            <person name="Altermark B."/>
            <person name="Li C."/>
            <person name="Kuhnert E."/>
            <person name="Cox R.J."/>
            <person name="Crous P.W."/>
            <person name="Spatafora J.W."/>
            <person name="Lail K."/>
            <person name="Amirebrahimi M."/>
            <person name="Lipzen A."/>
            <person name="Pangilinan J."/>
            <person name="Andreopoulos W."/>
            <person name="Hayes R.D."/>
            <person name="Ng V."/>
            <person name="Grigoriev I.V."/>
            <person name="Jackson S.A."/>
            <person name="Sutton T.D.S."/>
            <person name="Dobson A.D.W."/>
            <person name="Rama T."/>
        </authorList>
    </citation>
    <scope>NUCLEOTIDE SEQUENCE</scope>
    <source>
        <strain evidence="2">TRa3180A</strain>
    </source>
</reference>
<sequence length="445" mass="48800">MTRLYTDEFVCRICGHKGPGGWLYRCTQDRELMLERDLEEDMHASCHQPPDLGFLSGFDHACSIERPRGPAARSSRLSFIKEMLEKHMPGYPAKLIALISKQRCHVSSLLSARPDLRASLTTSCPNDSTSIEPTNPPTPSTSSSNLTSTGPAPKLWFPLPSGECQYKVCGICRPSCKDRAYLSLAGIANDDIPASAMTGFGFNLLGHRPVHEASIVNNLGLQPNPSLKKKDCTSKPGLPDTDKFERDLAASCNAKKRRLREPRSSGTRPAVISDEAGWVITKDDTNFTIAGRSPRRVISAAAIAGTVDTRENIKTGNKSDDPLQKSWESKTGLTLEQLMTQENTLNTFNPFHMDIKDKGKAVIPTLANTDQDEDDDMRMQLLLNEMLGKRDTAPKVVGPVPLPATGMEKQEMSEGFGAEPLEVTEGMAVTEEAVDLHVADFITQF</sequence>
<gene>
    <name evidence="2" type="ORF">BJ878DRAFT_442845</name>
</gene>
<dbReference type="AlphaFoldDB" id="A0A9P7Z1K3"/>
<evidence type="ECO:0000313" key="3">
    <source>
        <dbReference type="Proteomes" id="UP000887226"/>
    </source>
</evidence>
<proteinExistence type="predicted"/>